<evidence type="ECO:0008006" key="2">
    <source>
        <dbReference type="Google" id="ProtNLM"/>
    </source>
</evidence>
<proteinExistence type="predicted"/>
<sequence length="45" mass="5246">DEVEPRSEHFRTRGWPCLVVWESEVEEDLDRVISRVESFQKGVGG</sequence>
<organism evidence="1">
    <name type="scientific">marine sediment metagenome</name>
    <dbReference type="NCBI Taxonomy" id="412755"/>
    <lineage>
        <taxon>unclassified sequences</taxon>
        <taxon>metagenomes</taxon>
        <taxon>ecological metagenomes</taxon>
    </lineage>
</organism>
<gene>
    <name evidence="1" type="ORF">LCGC14_2608070</name>
</gene>
<comment type="caution">
    <text evidence="1">The sequence shown here is derived from an EMBL/GenBank/DDBJ whole genome shotgun (WGS) entry which is preliminary data.</text>
</comment>
<reference evidence="1" key="1">
    <citation type="journal article" date="2015" name="Nature">
        <title>Complex archaea that bridge the gap between prokaryotes and eukaryotes.</title>
        <authorList>
            <person name="Spang A."/>
            <person name="Saw J.H."/>
            <person name="Jorgensen S.L."/>
            <person name="Zaremba-Niedzwiedzka K."/>
            <person name="Martijn J."/>
            <person name="Lind A.E."/>
            <person name="van Eijk R."/>
            <person name="Schleper C."/>
            <person name="Guy L."/>
            <person name="Ettema T.J."/>
        </authorList>
    </citation>
    <scope>NUCLEOTIDE SEQUENCE</scope>
</reference>
<dbReference type="EMBL" id="LAZR01044203">
    <property type="protein sequence ID" value="KKL05233.1"/>
    <property type="molecule type" value="Genomic_DNA"/>
</dbReference>
<name>A0A0F9CZI4_9ZZZZ</name>
<dbReference type="AlphaFoldDB" id="A0A0F9CZI4"/>
<evidence type="ECO:0000313" key="1">
    <source>
        <dbReference type="EMBL" id="KKL05233.1"/>
    </source>
</evidence>
<accession>A0A0F9CZI4</accession>
<protein>
    <recommendedName>
        <fullName evidence="2">DUF559 domain-containing protein</fullName>
    </recommendedName>
</protein>
<feature type="non-terminal residue" evidence="1">
    <location>
        <position position="1"/>
    </location>
</feature>